<dbReference type="AlphaFoldDB" id="A0A9P5XZY9"/>
<gene>
    <name evidence="1" type="ORF">BDZ94DRAFT_1269851</name>
</gene>
<dbReference type="EMBL" id="MU150331">
    <property type="protein sequence ID" value="KAF9458786.1"/>
    <property type="molecule type" value="Genomic_DNA"/>
</dbReference>
<comment type="caution">
    <text evidence="1">The sequence shown here is derived from an EMBL/GenBank/DDBJ whole genome shotgun (WGS) entry which is preliminary data.</text>
</comment>
<name>A0A9P5XZY9_9AGAR</name>
<protein>
    <submittedName>
        <fullName evidence="1">Uncharacterized protein</fullName>
    </submittedName>
</protein>
<proteinExistence type="predicted"/>
<keyword evidence="2" id="KW-1185">Reference proteome</keyword>
<evidence type="ECO:0000313" key="2">
    <source>
        <dbReference type="Proteomes" id="UP000807353"/>
    </source>
</evidence>
<feature type="non-terminal residue" evidence="1">
    <location>
        <position position="55"/>
    </location>
</feature>
<accession>A0A9P5XZY9</accession>
<reference evidence="1" key="1">
    <citation type="submission" date="2020-11" db="EMBL/GenBank/DDBJ databases">
        <authorList>
            <consortium name="DOE Joint Genome Institute"/>
            <person name="Ahrendt S."/>
            <person name="Riley R."/>
            <person name="Andreopoulos W."/>
            <person name="Labutti K."/>
            <person name="Pangilinan J."/>
            <person name="Ruiz-Duenas F.J."/>
            <person name="Barrasa J.M."/>
            <person name="Sanchez-Garcia M."/>
            <person name="Camarero S."/>
            <person name="Miyauchi S."/>
            <person name="Serrano A."/>
            <person name="Linde D."/>
            <person name="Babiker R."/>
            <person name="Drula E."/>
            <person name="Ayuso-Fernandez I."/>
            <person name="Pacheco R."/>
            <person name="Padilla G."/>
            <person name="Ferreira P."/>
            <person name="Barriuso J."/>
            <person name="Kellner H."/>
            <person name="Castanera R."/>
            <person name="Alfaro M."/>
            <person name="Ramirez L."/>
            <person name="Pisabarro A.G."/>
            <person name="Kuo A."/>
            <person name="Tritt A."/>
            <person name="Lipzen A."/>
            <person name="He G."/>
            <person name="Yan M."/>
            <person name="Ng V."/>
            <person name="Cullen D."/>
            <person name="Martin F."/>
            <person name="Rosso M.-N."/>
            <person name="Henrissat B."/>
            <person name="Hibbett D."/>
            <person name="Martinez A.T."/>
            <person name="Grigoriev I.V."/>
        </authorList>
    </citation>
    <scope>NUCLEOTIDE SEQUENCE</scope>
    <source>
        <strain evidence="1">CBS 247.69</strain>
    </source>
</reference>
<evidence type="ECO:0000313" key="1">
    <source>
        <dbReference type="EMBL" id="KAF9458786.1"/>
    </source>
</evidence>
<sequence length="55" mass="6692">MVSLFHKQGFHPELFYESHVVQGADGVWRTVGFHDIDRHERGFEEWHFGEKFRYI</sequence>
<organism evidence="1 2">
    <name type="scientific">Collybia nuda</name>
    <dbReference type="NCBI Taxonomy" id="64659"/>
    <lineage>
        <taxon>Eukaryota</taxon>
        <taxon>Fungi</taxon>
        <taxon>Dikarya</taxon>
        <taxon>Basidiomycota</taxon>
        <taxon>Agaricomycotina</taxon>
        <taxon>Agaricomycetes</taxon>
        <taxon>Agaricomycetidae</taxon>
        <taxon>Agaricales</taxon>
        <taxon>Tricholomatineae</taxon>
        <taxon>Clitocybaceae</taxon>
        <taxon>Collybia</taxon>
    </lineage>
</organism>
<dbReference type="Proteomes" id="UP000807353">
    <property type="component" value="Unassembled WGS sequence"/>
</dbReference>